<dbReference type="PROSITE" id="PS51029">
    <property type="entry name" value="MADF"/>
    <property type="match status" value="1"/>
</dbReference>
<comment type="caution">
    <text evidence="3">The sequence shown here is derived from an EMBL/GenBank/DDBJ whole genome shotgun (WGS) entry which is preliminary data.</text>
</comment>
<dbReference type="InterPro" id="IPR039353">
    <property type="entry name" value="TF_Adf1"/>
</dbReference>
<dbReference type="EMBL" id="JBAMIC010000021">
    <property type="protein sequence ID" value="KAK7092883.1"/>
    <property type="molecule type" value="Genomic_DNA"/>
</dbReference>
<feature type="region of interest" description="Disordered" evidence="1">
    <location>
        <begin position="316"/>
        <end position="370"/>
    </location>
</feature>
<feature type="region of interest" description="Disordered" evidence="1">
    <location>
        <begin position="131"/>
        <end position="271"/>
    </location>
</feature>
<feature type="domain" description="MADF" evidence="2">
    <location>
        <begin position="12"/>
        <end position="105"/>
    </location>
</feature>
<evidence type="ECO:0000313" key="4">
    <source>
        <dbReference type="Proteomes" id="UP001374579"/>
    </source>
</evidence>
<proteinExistence type="predicted"/>
<dbReference type="PANTHER" id="PTHR12243">
    <property type="entry name" value="MADF DOMAIN TRANSCRIPTION FACTOR"/>
    <property type="match status" value="1"/>
</dbReference>
<protein>
    <recommendedName>
        <fullName evidence="2">MADF domain-containing protein</fullName>
    </recommendedName>
</protein>
<feature type="compositionally biased region" description="Low complexity" evidence="1">
    <location>
        <begin position="161"/>
        <end position="171"/>
    </location>
</feature>
<dbReference type="PANTHER" id="PTHR12243:SF68">
    <property type="entry name" value="MADF DOMAIN-CONTAINING PROTEIN"/>
    <property type="match status" value="1"/>
</dbReference>
<feature type="compositionally biased region" description="Gly residues" evidence="1">
    <location>
        <begin position="319"/>
        <end position="348"/>
    </location>
</feature>
<accession>A0AAN9G2F2</accession>
<dbReference type="Proteomes" id="UP001374579">
    <property type="component" value="Unassembled WGS sequence"/>
</dbReference>
<feature type="compositionally biased region" description="Polar residues" evidence="1">
    <location>
        <begin position="172"/>
        <end position="184"/>
    </location>
</feature>
<dbReference type="InterPro" id="IPR006578">
    <property type="entry name" value="MADF-dom"/>
</dbReference>
<name>A0AAN9G2F2_9CAEN</name>
<evidence type="ECO:0000259" key="2">
    <source>
        <dbReference type="PROSITE" id="PS51029"/>
    </source>
</evidence>
<evidence type="ECO:0000256" key="1">
    <source>
        <dbReference type="SAM" id="MobiDB-lite"/>
    </source>
</evidence>
<sequence length="444" mass="47233">MAYKMNYRDSMQFIDLYRQHRSLWDKSDEEYLNKVERTRQRESIGLVMGMTEVDVSKKICNLRTYYLRELLKRDKVLLTGRETLETYMPKWPYFFALDSFLHDVVRKREIGFNTSGGPFPEMPFVYADEQFSDTEGDPHDDLSQDLSMDSGSGGMGKEDVNNIVNNIVNNNHGGTDNIVNNSGEGDSDHHSAKRPKTEPVDTDGEELPPGYCTGQQDSNPQGEGSGMAAAHREGGGGGGSSLPEQQGVSRSSPSGVYPVSLTSASSSPLPGRFGLVRVHDQYMYGPQNIAASLGMGGSGVRPAGSGSLLRASLGARESVGGGGGSTSVGGGGLGDSSGQSMSGGGGQGTTMRNTPSTSSSSGGGGAVSGTVSGSSYGNSASLPLGMRMVEEDDDWLFGRYIVSELKKVENFRDKQLAKMKIQQIVTYAQLGMGDSGSAPPTSTL</sequence>
<gene>
    <name evidence="3" type="ORF">V1264_008562</name>
</gene>
<keyword evidence="4" id="KW-1185">Reference proteome</keyword>
<evidence type="ECO:0000313" key="3">
    <source>
        <dbReference type="EMBL" id="KAK7092883.1"/>
    </source>
</evidence>
<feature type="compositionally biased region" description="Basic and acidic residues" evidence="1">
    <location>
        <begin position="186"/>
        <end position="199"/>
    </location>
</feature>
<dbReference type="AlphaFoldDB" id="A0AAN9G2F2"/>
<reference evidence="3 4" key="1">
    <citation type="submission" date="2024-02" db="EMBL/GenBank/DDBJ databases">
        <title>Chromosome-scale genome assembly of the rough periwinkle Littorina saxatilis.</title>
        <authorList>
            <person name="De Jode A."/>
            <person name="Faria R."/>
            <person name="Formenti G."/>
            <person name="Sims Y."/>
            <person name="Smith T.P."/>
            <person name="Tracey A."/>
            <person name="Wood J.M.D."/>
            <person name="Zagrodzka Z.B."/>
            <person name="Johannesson K."/>
            <person name="Butlin R.K."/>
            <person name="Leder E.H."/>
        </authorList>
    </citation>
    <scope>NUCLEOTIDE SEQUENCE [LARGE SCALE GENOMIC DNA]</scope>
    <source>
        <strain evidence="3">Snail1</strain>
        <tissue evidence="3">Muscle</tissue>
    </source>
</reference>
<organism evidence="3 4">
    <name type="scientific">Littorina saxatilis</name>
    <dbReference type="NCBI Taxonomy" id="31220"/>
    <lineage>
        <taxon>Eukaryota</taxon>
        <taxon>Metazoa</taxon>
        <taxon>Spiralia</taxon>
        <taxon>Lophotrochozoa</taxon>
        <taxon>Mollusca</taxon>
        <taxon>Gastropoda</taxon>
        <taxon>Caenogastropoda</taxon>
        <taxon>Littorinimorpha</taxon>
        <taxon>Littorinoidea</taxon>
        <taxon>Littorinidae</taxon>
        <taxon>Littorina</taxon>
    </lineage>
</organism>
<feature type="compositionally biased region" description="Polar residues" evidence="1">
    <location>
        <begin position="242"/>
        <end position="268"/>
    </location>
</feature>
<feature type="compositionally biased region" description="Polar residues" evidence="1">
    <location>
        <begin position="213"/>
        <end position="222"/>
    </location>
</feature>
<dbReference type="Pfam" id="PF10545">
    <property type="entry name" value="MADF_DNA_bdg"/>
    <property type="match status" value="1"/>
</dbReference>
<dbReference type="SMART" id="SM00595">
    <property type="entry name" value="MADF"/>
    <property type="match status" value="1"/>
</dbReference>